<gene>
    <name evidence="3" type="ORF">PAPYR_5101</name>
</gene>
<sequence>MTKAQMNQPKGDSISFSPIIGIICTAVSISAVFLVAVLVCLLQVDESAFLPSLISFFRRGLLLTVPAISILAFWDRRWPIDFLRSDLTTDRSLVSSPSNNQFRWTLFGGLRSPTLSCVLLATEVIGYTSLCSIMGSSDPGDASQWWSSFNQLMPLVVAALPLIVVVRNEIRDDGFSSEIGLPRPCDPEGRPHEEGELFDGLVGPGKRALVTFLFGEHPHRGWTDENTLLVVVALAHLMVHLTGALTALSLWAASALAPPGESVRDALPSIQWFALALVWAPTLVGDRLALRRTILGLLGSLPHRPTESAWNWAPQTGPALGALKAPPSPPYEGWGATAAAVPAAADDSTGEEARPPEEAAEPDPDPDLPQAAPPEAPAAPVAPPRQAPPDGWSWLSQQLDRYTLGLTVEML</sequence>
<feature type="transmembrane region" description="Helical" evidence="2">
    <location>
        <begin position="56"/>
        <end position="74"/>
    </location>
</feature>
<keyword evidence="2" id="KW-0472">Membrane</keyword>
<comment type="caution">
    <text evidence="3">The sequence shown here is derived from an EMBL/GenBank/DDBJ whole genome shotgun (WGS) entry which is preliminary data.</text>
</comment>
<dbReference type="Proteomes" id="UP001141327">
    <property type="component" value="Unassembled WGS sequence"/>
</dbReference>
<name>A0ABQ8UNZ4_9EUKA</name>
<reference evidence="3" key="1">
    <citation type="journal article" date="2022" name="bioRxiv">
        <title>Genomics of Preaxostyla Flagellates Illuminates Evolutionary Transitions and the Path Towards Mitochondrial Loss.</title>
        <authorList>
            <person name="Novak L.V.F."/>
            <person name="Treitli S.C."/>
            <person name="Pyrih J."/>
            <person name="Halakuc P."/>
            <person name="Pipaliya S.V."/>
            <person name="Vacek V."/>
            <person name="Brzon O."/>
            <person name="Soukal P."/>
            <person name="Eme L."/>
            <person name="Dacks J.B."/>
            <person name="Karnkowska A."/>
            <person name="Elias M."/>
            <person name="Hampl V."/>
        </authorList>
    </citation>
    <scope>NUCLEOTIDE SEQUENCE</scope>
    <source>
        <strain evidence="3">RCP-MX</strain>
    </source>
</reference>
<feature type="transmembrane region" description="Helical" evidence="2">
    <location>
        <begin position="272"/>
        <end position="290"/>
    </location>
</feature>
<keyword evidence="2" id="KW-0812">Transmembrane</keyword>
<evidence type="ECO:0000256" key="1">
    <source>
        <dbReference type="SAM" id="MobiDB-lite"/>
    </source>
</evidence>
<accession>A0ABQ8UNZ4</accession>
<dbReference type="EMBL" id="JAPMOS010000023">
    <property type="protein sequence ID" value="KAJ4459049.1"/>
    <property type="molecule type" value="Genomic_DNA"/>
</dbReference>
<feature type="compositionally biased region" description="Low complexity" evidence="1">
    <location>
        <begin position="336"/>
        <end position="345"/>
    </location>
</feature>
<feature type="compositionally biased region" description="Pro residues" evidence="1">
    <location>
        <begin position="371"/>
        <end position="387"/>
    </location>
</feature>
<organism evidence="3 4">
    <name type="scientific">Paratrimastix pyriformis</name>
    <dbReference type="NCBI Taxonomy" id="342808"/>
    <lineage>
        <taxon>Eukaryota</taxon>
        <taxon>Metamonada</taxon>
        <taxon>Preaxostyla</taxon>
        <taxon>Paratrimastigidae</taxon>
        <taxon>Paratrimastix</taxon>
    </lineage>
</organism>
<keyword evidence="4" id="KW-1185">Reference proteome</keyword>
<feature type="region of interest" description="Disordered" evidence="1">
    <location>
        <begin position="321"/>
        <end position="393"/>
    </location>
</feature>
<evidence type="ECO:0000256" key="2">
    <source>
        <dbReference type="SAM" id="Phobius"/>
    </source>
</evidence>
<proteinExistence type="predicted"/>
<protein>
    <submittedName>
        <fullName evidence="3">Uncharacterized protein</fullName>
    </submittedName>
</protein>
<keyword evidence="2" id="KW-1133">Transmembrane helix</keyword>
<evidence type="ECO:0000313" key="3">
    <source>
        <dbReference type="EMBL" id="KAJ4459049.1"/>
    </source>
</evidence>
<evidence type="ECO:0000313" key="4">
    <source>
        <dbReference type="Proteomes" id="UP001141327"/>
    </source>
</evidence>
<feature type="transmembrane region" description="Helical" evidence="2">
    <location>
        <begin position="228"/>
        <end position="252"/>
    </location>
</feature>
<feature type="transmembrane region" description="Helical" evidence="2">
    <location>
        <begin position="20"/>
        <end position="44"/>
    </location>
</feature>